<dbReference type="FunFam" id="3.30.70.270:FF:000001">
    <property type="entry name" value="Diguanylate cyclase domain protein"/>
    <property type="match status" value="1"/>
</dbReference>
<dbReference type="PROSITE" id="PS50113">
    <property type="entry name" value="PAC"/>
    <property type="match status" value="2"/>
</dbReference>
<evidence type="ECO:0000259" key="1">
    <source>
        <dbReference type="PROSITE" id="PS50112"/>
    </source>
</evidence>
<dbReference type="InterPro" id="IPR035919">
    <property type="entry name" value="EAL_sf"/>
</dbReference>
<proteinExistence type="predicted"/>
<dbReference type="SUPFAM" id="SSF141868">
    <property type="entry name" value="EAL domain-like"/>
    <property type="match status" value="1"/>
</dbReference>
<evidence type="ECO:0000313" key="5">
    <source>
        <dbReference type="EMBL" id="CDQ11032.1"/>
    </source>
</evidence>
<name>A0A060UR12_9PROT</name>
<organism evidence="5">
    <name type="scientific">Acidithiobacillus ferrivorans</name>
    <dbReference type="NCBI Taxonomy" id="160808"/>
    <lineage>
        <taxon>Bacteria</taxon>
        <taxon>Pseudomonadati</taxon>
        <taxon>Pseudomonadota</taxon>
        <taxon>Acidithiobacillia</taxon>
        <taxon>Acidithiobacillales</taxon>
        <taxon>Acidithiobacillaceae</taxon>
        <taxon>Acidithiobacillus</taxon>
    </lineage>
</organism>
<dbReference type="InterPro" id="IPR029016">
    <property type="entry name" value="GAF-like_dom_sf"/>
</dbReference>
<dbReference type="AlphaFoldDB" id="A0A060UR12"/>
<gene>
    <name evidence="6" type="ORF">AFERRI_20839</name>
    <name evidence="5" type="ORF">AFERRI_490003</name>
</gene>
<dbReference type="Pfam" id="PF13426">
    <property type="entry name" value="PAS_9"/>
    <property type="match status" value="2"/>
</dbReference>
<dbReference type="EMBL" id="CCCS020000044">
    <property type="protein sequence ID" value="CDQ11032.1"/>
    <property type="molecule type" value="Genomic_DNA"/>
</dbReference>
<dbReference type="SMART" id="SM00052">
    <property type="entry name" value="EAL"/>
    <property type="match status" value="1"/>
</dbReference>
<dbReference type="Proteomes" id="UP000193925">
    <property type="component" value="Chromosome AFERRI"/>
</dbReference>
<dbReference type="Pfam" id="PF00563">
    <property type="entry name" value="EAL"/>
    <property type="match status" value="1"/>
</dbReference>
<dbReference type="PROSITE" id="PS50887">
    <property type="entry name" value="GGDEF"/>
    <property type="match status" value="1"/>
</dbReference>
<dbReference type="CDD" id="cd01949">
    <property type="entry name" value="GGDEF"/>
    <property type="match status" value="1"/>
</dbReference>
<reference evidence="5" key="2">
    <citation type="submission" date="2014-07" db="EMBL/GenBank/DDBJ databases">
        <title>Initial genome analysis of the psychrotolerant acidophile Acidithiobacillus ferrivorans CF27: insights into iron and sulfur oxidation pathways and into biofilm formation.</title>
        <authorList>
            <person name="Talla E."/>
            <person name="Hedrich S."/>
            <person name="Mangenot S."/>
            <person name="Ji B."/>
            <person name="Johnson D.B."/>
            <person name="Barbe V."/>
            <person name="Bonnefoy V."/>
        </authorList>
    </citation>
    <scope>NUCLEOTIDE SEQUENCE [LARGE SCALE GENOMIC DNA]</scope>
    <source>
        <strain evidence="5">CF27</strain>
    </source>
</reference>
<dbReference type="PROSITE" id="PS50883">
    <property type="entry name" value="EAL"/>
    <property type="match status" value="1"/>
</dbReference>
<keyword evidence="7" id="KW-1185">Reference proteome</keyword>
<feature type="domain" description="GGDEF" evidence="4">
    <location>
        <begin position="607"/>
        <end position="745"/>
    </location>
</feature>
<dbReference type="Gene3D" id="3.30.450.20">
    <property type="entry name" value="PAS domain"/>
    <property type="match status" value="3"/>
</dbReference>
<dbReference type="InterPro" id="IPR013656">
    <property type="entry name" value="PAS_4"/>
</dbReference>
<evidence type="ECO:0000259" key="2">
    <source>
        <dbReference type="PROSITE" id="PS50113"/>
    </source>
</evidence>
<dbReference type="PROSITE" id="PS50112">
    <property type="entry name" value="PAS"/>
    <property type="match status" value="1"/>
</dbReference>
<dbReference type="SUPFAM" id="SSF55073">
    <property type="entry name" value="Nucleotide cyclase"/>
    <property type="match status" value="1"/>
</dbReference>
<dbReference type="InterPro" id="IPR000014">
    <property type="entry name" value="PAS"/>
</dbReference>
<dbReference type="Gene3D" id="3.30.70.270">
    <property type="match status" value="1"/>
</dbReference>
<evidence type="ECO:0000259" key="3">
    <source>
        <dbReference type="PROSITE" id="PS50883"/>
    </source>
</evidence>
<dbReference type="PANTHER" id="PTHR44757">
    <property type="entry name" value="DIGUANYLATE CYCLASE DGCP"/>
    <property type="match status" value="1"/>
</dbReference>
<dbReference type="Gene3D" id="3.20.20.450">
    <property type="entry name" value="EAL domain"/>
    <property type="match status" value="1"/>
</dbReference>
<protein>
    <submittedName>
        <fullName evidence="5">Diguanylate cyclase/phosphodiesterase with PAS/PAC and GAF sensor(S)</fullName>
    </submittedName>
</protein>
<dbReference type="Pfam" id="PF08448">
    <property type="entry name" value="PAS_4"/>
    <property type="match status" value="1"/>
</dbReference>
<dbReference type="PANTHER" id="PTHR44757:SF2">
    <property type="entry name" value="BIOFILM ARCHITECTURE MAINTENANCE PROTEIN MBAA"/>
    <property type="match status" value="1"/>
</dbReference>
<dbReference type="SMART" id="SM00267">
    <property type="entry name" value="GGDEF"/>
    <property type="match status" value="1"/>
</dbReference>
<dbReference type="InterPro" id="IPR001610">
    <property type="entry name" value="PAC"/>
</dbReference>
<dbReference type="NCBIfam" id="TIGR00254">
    <property type="entry name" value="GGDEF"/>
    <property type="match status" value="1"/>
</dbReference>
<feature type="domain" description="PAC" evidence="2">
    <location>
        <begin position="523"/>
        <end position="575"/>
    </location>
</feature>
<dbReference type="Gene3D" id="3.30.450.40">
    <property type="match status" value="1"/>
</dbReference>
<evidence type="ECO:0000259" key="4">
    <source>
        <dbReference type="PROSITE" id="PS50887"/>
    </source>
</evidence>
<sequence length="1108" mass="125379">MQQLTADVPHYSEQLAELLDAISDAVFFKDGLGHWLIINEAAKRLFHLENISWQGKTDQELAVLQPAFQAIYDSCIASDEMAWQAKHMISIEETILQEGGLAITFEAQKIPLFSNDGQRHGLVVVSRDITERKSLEKSLQESAEKNSAIFKYASDGMRILDESGHIIDVNEQFCHMLGYTREEMIGMHPAQWNVSTFGDQLQELIDQHFASKVPVRFEASFRRKDGSVFEAENTVVPINLLGRKVLFNASRDISERKALEAAVHRSLEHQKQLIDYNILLGEVNQAIARAEDENIFLQEICTLAIHYSNMRLTWIGLPNAQGEFQILAAAGETGYLDGISISSREDLPEGRGPTGMAWRKDAAIFDAEFTQDPNMAPWRERAAHFGLHTSAVLPIYRGGKLWAAFTTYTGCTRVFNTDVRTILEALAKDIGFGLDHLDGIHQERNTLAFNEALLNNLAAGVSVLRYPDRIIEQVNTRMLEIFEVKSLADMLGHPVREFFPDAEIFQKLYNFSEKTVLSTGHGLLRDIPHKRRDGTYVYLDMSGQKIYSNAGEPARIVWMYVDVTERHHLMEDLSKQVMTDLLTLLPNRRALEAELDRVLARADRSEKLLAVCMLDLDDFKPINDGYGHDAGDRVLQFVGQRLQEILRKTDFVARFGGDEFVLILDGLEHQDQLYAILHKIEEQICLPIALEDGETVSVHLSMGVCLYTFSEGDSPDVLLRKADQALYESKARKAGRDRPWVLFGERINRPERNLAQQLLDAQWMDVWYQPILDSRTHQVVGVEALARLQNADGQILYPEEFLPQLSGEDLYKINKMVTIQALEDLKILDAAGTSLWVSINVAPESLGDDYAKSLQHIIESSGVDPQRITLELLESSDFLERNAALSVLYDIKKLGVLLALDDVGSAYASLLRLKDLPIDKIKLDQEFVRTLEDRPQDLHFIRAIQELAMELQLDLVVEGVETLDILDAMLVTNVPYLQGYALSKPLPLENLKQFLRDFTLDGHPRPNSLLGFYAGVLAAHIATKRMLQVNPSQVEYTALKDTDQYRGHVVLRRLSFGNGSHLVHLYDTYHRALDALIKHDQTFSDRETWDAMESTMGEFLQAILDARL</sequence>
<reference evidence="5" key="1">
    <citation type="submission" date="2014-03" db="EMBL/GenBank/DDBJ databases">
        <authorList>
            <person name="Genoscope - CEA"/>
        </authorList>
    </citation>
    <scope>NUCLEOTIDE SEQUENCE [LARGE SCALE GENOMIC DNA]</scope>
    <source>
        <strain evidence="5">CF27</strain>
    </source>
</reference>
<dbReference type="SUPFAM" id="SSF55781">
    <property type="entry name" value="GAF domain-like"/>
    <property type="match status" value="1"/>
</dbReference>
<feature type="domain" description="EAL" evidence="3">
    <location>
        <begin position="747"/>
        <end position="999"/>
    </location>
</feature>
<dbReference type="InterPro" id="IPR052155">
    <property type="entry name" value="Biofilm_reg_signaling"/>
</dbReference>
<dbReference type="SMART" id="SM00086">
    <property type="entry name" value="PAC"/>
    <property type="match status" value="3"/>
</dbReference>
<feature type="domain" description="PAC" evidence="2">
    <location>
        <begin position="89"/>
        <end position="141"/>
    </location>
</feature>
<dbReference type="InterPro" id="IPR003018">
    <property type="entry name" value="GAF"/>
</dbReference>
<dbReference type="Pfam" id="PF00990">
    <property type="entry name" value="GGDEF"/>
    <property type="match status" value="1"/>
</dbReference>
<accession>A0A060UR12</accession>
<dbReference type="EMBL" id="LT841305">
    <property type="protein sequence ID" value="SMH66050.1"/>
    <property type="molecule type" value="Genomic_DNA"/>
</dbReference>
<evidence type="ECO:0000313" key="6">
    <source>
        <dbReference type="EMBL" id="SMH66050.1"/>
    </source>
</evidence>
<dbReference type="SUPFAM" id="SSF55785">
    <property type="entry name" value="PYP-like sensor domain (PAS domain)"/>
    <property type="match status" value="3"/>
</dbReference>
<dbReference type="InterPro" id="IPR043128">
    <property type="entry name" value="Rev_trsase/Diguanyl_cyclase"/>
</dbReference>
<dbReference type="RefSeq" id="WP_051984857.1">
    <property type="nucleotide sequence ID" value="NZ_CCCS020000044.1"/>
</dbReference>
<dbReference type="SMART" id="SM00091">
    <property type="entry name" value="PAS"/>
    <property type="match status" value="3"/>
</dbReference>
<dbReference type="Pfam" id="PF13185">
    <property type="entry name" value="GAF_2"/>
    <property type="match status" value="1"/>
</dbReference>
<dbReference type="InterPro" id="IPR001633">
    <property type="entry name" value="EAL_dom"/>
</dbReference>
<dbReference type="InterPro" id="IPR035965">
    <property type="entry name" value="PAS-like_dom_sf"/>
</dbReference>
<dbReference type="CDD" id="cd00130">
    <property type="entry name" value="PAS"/>
    <property type="match status" value="2"/>
</dbReference>
<dbReference type="InterPro" id="IPR029787">
    <property type="entry name" value="Nucleotide_cyclase"/>
</dbReference>
<dbReference type="NCBIfam" id="TIGR00229">
    <property type="entry name" value="sensory_box"/>
    <property type="match status" value="2"/>
</dbReference>
<feature type="domain" description="PAS" evidence="1">
    <location>
        <begin position="142"/>
        <end position="186"/>
    </location>
</feature>
<reference evidence="6 7" key="3">
    <citation type="submission" date="2017-03" db="EMBL/GenBank/DDBJ databases">
        <authorList>
            <person name="Regsiter A."/>
            <person name="William W."/>
        </authorList>
    </citation>
    <scope>NUCLEOTIDE SEQUENCE [LARGE SCALE GENOMIC DNA]</scope>
    <source>
        <strain evidence="6">PRJEB5721</strain>
    </source>
</reference>
<dbReference type="CDD" id="cd01948">
    <property type="entry name" value="EAL"/>
    <property type="match status" value="1"/>
</dbReference>
<dbReference type="GO" id="GO:0003824">
    <property type="term" value="F:catalytic activity"/>
    <property type="evidence" value="ECO:0007669"/>
    <property type="project" value="UniProtKB-ARBA"/>
</dbReference>
<dbReference type="InterPro" id="IPR000160">
    <property type="entry name" value="GGDEF_dom"/>
</dbReference>
<evidence type="ECO:0000313" key="7">
    <source>
        <dbReference type="Proteomes" id="UP000193925"/>
    </source>
</evidence>
<dbReference type="InterPro" id="IPR000700">
    <property type="entry name" value="PAS-assoc_C"/>
</dbReference>